<dbReference type="GeneID" id="95763000"/>
<dbReference type="RefSeq" id="WP_281807499.1">
    <property type="nucleotide sequence ID" value="NZ_BSDO01000002.1"/>
</dbReference>
<protein>
    <submittedName>
        <fullName evidence="3">Glycosyltransferase involved in cell wall biosynthesis</fullName>
    </submittedName>
</protein>
<dbReference type="CDD" id="cd04179">
    <property type="entry name" value="DPM_DPG-synthase_like"/>
    <property type="match status" value="1"/>
</dbReference>
<dbReference type="PANTHER" id="PTHR48090">
    <property type="entry name" value="UNDECAPRENYL-PHOSPHATE 4-DEOXY-4-FORMAMIDO-L-ARABINOSE TRANSFERASE-RELATED"/>
    <property type="match status" value="1"/>
</dbReference>
<dbReference type="EMBL" id="BSDO01000002">
    <property type="protein sequence ID" value="GLI22536.1"/>
    <property type="molecule type" value="Genomic_DNA"/>
</dbReference>
<organism evidence="2 4">
    <name type="scientific">Xanthobacter flavus</name>
    <dbReference type="NCBI Taxonomy" id="281"/>
    <lineage>
        <taxon>Bacteria</taxon>
        <taxon>Pseudomonadati</taxon>
        <taxon>Pseudomonadota</taxon>
        <taxon>Alphaproteobacteria</taxon>
        <taxon>Hyphomicrobiales</taxon>
        <taxon>Xanthobacteraceae</taxon>
        <taxon>Xanthobacter</taxon>
    </lineage>
</organism>
<dbReference type="PANTHER" id="PTHR48090:SF7">
    <property type="entry name" value="RFBJ PROTEIN"/>
    <property type="match status" value="1"/>
</dbReference>
<dbReference type="Gene3D" id="3.90.550.10">
    <property type="entry name" value="Spore Coat Polysaccharide Biosynthesis Protein SpsA, Chain A"/>
    <property type="match status" value="1"/>
</dbReference>
<comment type="caution">
    <text evidence="2">The sequence shown here is derived from an EMBL/GenBank/DDBJ whole genome shotgun (WGS) entry which is preliminary data.</text>
</comment>
<evidence type="ECO:0000313" key="3">
    <source>
        <dbReference type="EMBL" id="MDR6331673.1"/>
    </source>
</evidence>
<dbReference type="Pfam" id="PF00535">
    <property type="entry name" value="Glycos_transf_2"/>
    <property type="match status" value="1"/>
</dbReference>
<dbReference type="SUPFAM" id="SSF53448">
    <property type="entry name" value="Nucleotide-diphospho-sugar transferases"/>
    <property type="match status" value="1"/>
</dbReference>
<feature type="domain" description="Glycosyltransferase 2-like" evidence="1">
    <location>
        <begin position="11"/>
        <end position="163"/>
    </location>
</feature>
<dbReference type="InterPro" id="IPR050256">
    <property type="entry name" value="Glycosyltransferase_2"/>
</dbReference>
<name>A0A9W6CM08_XANFL</name>
<reference evidence="2" key="1">
    <citation type="submission" date="2022-12" db="EMBL/GenBank/DDBJ databases">
        <title>Reference genome sequencing for broad-spectrum identification of bacterial and archaeal isolates by mass spectrometry.</title>
        <authorList>
            <person name="Sekiguchi Y."/>
            <person name="Tourlousse D.M."/>
        </authorList>
    </citation>
    <scope>NUCLEOTIDE SEQUENCE</scope>
    <source>
        <strain evidence="2">301</strain>
    </source>
</reference>
<reference evidence="3 5" key="2">
    <citation type="submission" date="2023-07" db="EMBL/GenBank/DDBJ databases">
        <title>Genomic Encyclopedia of Type Strains, Phase IV (KMG-IV): sequencing the most valuable type-strain genomes for metagenomic binning, comparative biology and taxonomic classification.</title>
        <authorList>
            <person name="Goeker M."/>
        </authorList>
    </citation>
    <scope>NUCLEOTIDE SEQUENCE [LARGE SCALE GENOMIC DNA]</scope>
    <source>
        <strain evidence="3 5">DSM 338</strain>
    </source>
</reference>
<accession>A0A9W6CM08</accession>
<dbReference type="InterPro" id="IPR001173">
    <property type="entry name" value="Glyco_trans_2-like"/>
</dbReference>
<dbReference type="InterPro" id="IPR029044">
    <property type="entry name" value="Nucleotide-diphossugar_trans"/>
</dbReference>
<sequence length="246" mass="25347">MARAGAPRVALVIPTLNEAEAIAGTLAEIPIGVVDLVVVADGGSADGTQEIAAAAGATVLASGRGFGRACLEGVCEARDADIIAFMDADGADDPAFLPALLKPLADGKADFAIASRTRGVREPGAMAWHQVVAGRAAGFGIRALYGVAYSDMCTFRAIRRDALVGLGMRELTYGWNIEMQMRAARAGLAIVEIPVAYRRRRGGVSKVAGNLSTTLTAGTRIVSTFLRVATGTAPPAAPRAVAPNKM</sequence>
<proteinExistence type="predicted"/>
<evidence type="ECO:0000313" key="2">
    <source>
        <dbReference type="EMBL" id="GLI22536.1"/>
    </source>
</evidence>
<evidence type="ECO:0000313" key="4">
    <source>
        <dbReference type="Proteomes" id="UP001144397"/>
    </source>
</evidence>
<gene>
    <name evidence="3" type="ORF">GGQ86_000120</name>
    <name evidence="2" type="ORF">XFLAVUS301_22100</name>
</gene>
<evidence type="ECO:0000313" key="5">
    <source>
        <dbReference type="Proteomes" id="UP001245370"/>
    </source>
</evidence>
<dbReference type="Proteomes" id="UP001245370">
    <property type="component" value="Unassembled WGS sequence"/>
</dbReference>
<dbReference type="AlphaFoldDB" id="A0A9W6CM08"/>
<evidence type="ECO:0000259" key="1">
    <source>
        <dbReference type="Pfam" id="PF00535"/>
    </source>
</evidence>
<keyword evidence="5" id="KW-1185">Reference proteome</keyword>
<dbReference type="EMBL" id="JAVDPY010000001">
    <property type="protein sequence ID" value="MDR6331673.1"/>
    <property type="molecule type" value="Genomic_DNA"/>
</dbReference>
<dbReference type="Proteomes" id="UP001144397">
    <property type="component" value="Unassembled WGS sequence"/>
</dbReference>